<feature type="chain" id="PRO_5010526294" evidence="2">
    <location>
        <begin position="21"/>
        <end position="338"/>
    </location>
</feature>
<feature type="compositionally biased region" description="Acidic residues" evidence="1">
    <location>
        <begin position="129"/>
        <end position="148"/>
    </location>
</feature>
<comment type="caution">
    <text evidence="3">The sequence shown here is derived from an EMBL/GenBank/DDBJ whole genome shotgun (WGS) entry which is preliminary data.</text>
</comment>
<keyword evidence="2" id="KW-0732">Signal</keyword>
<evidence type="ECO:0000256" key="1">
    <source>
        <dbReference type="SAM" id="MobiDB-lite"/>
    </source>
</evidence>
<evidence type="ECO:0000313" key="3">
    <source>
        <dbReference type="EMBL" id="OOO07996.1"/>
    </source>
</evidence>
<name>A0A1S9DGC5_ASPOZ</name>
<feature type="region of interest" description="Disordered" evidence="1">
    <location>
        <begin position="281"/>
        <end position="304"/>
    </location>
</feature>
<feature type="region of interest" description="Disordered" evidence="1">
    <location>
        <begin position="194"/>
        <end position="241"/>
    </location>
</feature>
<feature type="compositionally biased region" description="Acidic residues" evidence="1">
    <location>
        <begin position="212"/>
        <end position="224"/>
    </location>
</feature>
<dbReference type="PANTHER" id="PTHR36519">
    <property type="entry name" value="FIP (FUNGUS-INDUCED PROTEIN) RELATED-RELATED"/>
    <property type="match status" value="1"/>
</dbReference>
<protein>
    <submittedName>
        <fullName evidence="3">Uncharacterized protein</fullName>
    </submittedName>
</protein>
<gene>
    <name evidence="3" type="ORF">OAory_01044960</name>
</gene>
<dbReference type="OrthoDB" id="4458586at2759"/>
<dbReference type="Proteomes" id="UP000190312">
    <property type="component" value="Unassembled WGS sequence"/>
</dbReference>
<proteinExistence type="predicted"/>
<feature type="compositionally biased region" description="Basic and acidic residues" evidence="1">
    <location>
        <begin position="194"/>
        <end position="211"/>
    </location>
</feature>
<accession>A0A1S9DGC5</accession>
<dbReference type="PANTHER" id="PTHR36519:SF9">
    <property type="entry name" value="EB DOMAIN-CONTAINING PROTEIN-RELATED"/>
    <property type="match status" value="1"/>
</dbReference>
<organism evidence="3 4">
    <name type="scientific">Aspergillus oryzae</name>
    <name type="common">Yellow koji mold</name>
    <dbReference type="NCBI Taxonomy" id="5062"/>
    <lineage>
        <taxon>Eukaryota</taxon>
        <taxon>Fungi</taxon>
        <taxon>Dikarya</taxon>
        <taxon>Ascomycota</taxon>
        <taxon>Pezizomycotina</taxon>
        <taxon>Eurotiomycetes</taxon>
        <taxon>Eurotiomycetidae</taxon>
        <taxon>Eurotiales</taxon>
        <taxon>Aspergillaceae</taxon>
        <taxon>Aspergillus</taxon>
        <taxon>Aspergillus subgen. Circumdati</taxon>
    </lineage>
</organism>
<sequence>MKASTVLLCLFAAFAAATEGDPTVADETPTPTQSLRTVAPTRPIKLYDLTPEEQRFVFQYMRDHGFGPYPGTVMPGGWRWPDKRDGSLQPETEFNPDLSKLMHIMDTMPKPQGKINHYIGEKSKGKDDSNEDDEEDEDEDDGSDDEDTSPASPLGKRKQNPCKRGCRADVHCCPGDKCFYGVCLGPQIPPKESKREIYERDAPADEAQKSGEDDENGDEDDSADNADTSPASPLEKRKQNPCKRGCIADVHCCPKDKCFYGVCLGPHKPPKESKREIYERYAPADETQKSGEDGENVDGTRFEGQRDERCARYCENDSACCKSDKCVMGVCLGVGEFP</sequence>
<reference evidence="3 4" key="1">
    <citation type="submission" date="2016-10" db="EMBL/GenBank/DDBJ databases">
        <title>Genome sequencing of Aspergillus oryzae BCC7051.</title>
        <authorList>
            <person name="Thammarongtham C."/>
            <person name="Vorapreeda T."/>
            <person name="Nookaew I."/>
            <person name="Srisuk T."/>
            <person name="Land M."/>
            <person name="Jeennor S."/>
            <person name="Laoteng K."/>
        </authorList>
    </citation>
    <scope>NUCLEOTIDE SEQUENCE [LARGE SCALE GENOMIC DNA]</scope>
    <source>
        <strain evidence="3 4">BCC7051</strain>
    </source>
</reference>
<dbReference type="EMBL" id="MKZY01000006">
    <property type="protein sequence ID" value="OOO07996.1"/>
    <property type="molecule type" value="Genomic_DNA"/>
</dbReference>
<evidence type="ECO:0000313" key="4">
    <source>
        <dbReference type="Proteomes" id="UP000190312"/>
    </source>
</evidence>
<feature type="signal peptide" evidence="2">
    <location>
        <begin position="1"/>
        <end position="20"/>
    </location>
</feature>
<feature type="region of interest" description="Disordered" evidence="1">
    <location>
        <begin position="108"/>
        <end position="164"/>
    </location>
</feature>
<feature type="compositionally biased region" description="Basic residues" evidence="1">
    <location>
        <begin position="155"/>
        <end position="164"/>
    </location>
</feature>
<dbReference type="AlphaFoldDB" id="A0A1S9DGC5"/>
<evidence type="ECO:0000256" key="2">
    <source>
        <dbReference type="SAM" id="SignalP"/>
    </source>
</evidence>
<feature type="compositionally biased region" description="Basic and acidic residues" evidence="1">
    <location>
        <begin position="119"/>
        <end position="128"/>
    </location>
</feature>